<dbReference type="Proteomes" id="UP001447842">
    <property type="component" value="Chromosome"/>
</dbReference>
<dbReference type="EMBL" id="CP147920">
    <property type="protein sequence ID" value="XAU15098.1"/>
    <property type="molecule type" value="Genomic_DNA"/>
</dbReference>
<proteinExistence type="predicted"/>
<evidence type="ECO:0000313" key="3">
    <source>
        <dbReference type="Proteomes" id="UP001447842"/>
    </source>
</evidence>
<organism evidence="2 3">
    <name type="scientific">Sulfurimonas diazotrophicus</name>
    <dbReference type="NCBI Taxonomy" id="3131939"/>
    <lineage>
        <taxon>Bacteria</taxon>
        <taxon>Pseudomonadati</taxon>
        <taxon>Campylobacterota</taxon>
        <taxon>Epsilonproteobacteria</taxon>
        <taxon>Campylobacterales</taxon>
        <taxon>Sulfurimonadaceae</taxon>
        <taxon>Sulfurimonas</taxon>
    </lineage>
</organism>
<keyword evidence="1" id="KW-0812">Transmembrane</keyword>
<evidence type="ECO:0000313" key="2">
    <source>
        <dbReference type="EMBL" id="XAU15098.1"/>
    </source>
</evidence>
<protein>
    <submittedName>
        <fullName evidence="2">Uncharacterized protein</fullName>
    </submittedName>
</protein>
<keyword evidence="1" id="KW-1133">Transmembrane helix</keyword>
<dbReference type="RefSeq" id="WP_255707353.1">
    <property type="nucleotide sequence ID" value="NZ_CP147920.1"/>
</dbReference>
<evidence type="ECO:0000256" key="1">
    <source>
        <dbReference type="SAM" id="Phobius"/>
    </source>
</evidence>
<keyword evidence="3" id="KW-1185">Reference proteome</keyword>
<feature type="transmembrane region" description="Helical" evidence="1">
    <location>
        <begin position="16"/>
        <end position="37"/>
    </location>
</feature>
<sequence length="41" mass="4828">MMEWIKDYAVLYEDPMTWLIVAPVIFGIIYVAVSFFGERGR</sequence>
<accession>A0ABZ3HBG2</accession>
<name>A0ABZ3HBG2_9BACT</name>
<reference evidence="2 3" key="1">
    <citation type="submission" date="2024-03" db="EMBL/GenBank/DDBJ databases">
        <title>Sulfurimonas sp. HSL3-1.</title>
        <authorList>
            <person name="Wang S."/>
        </authorList>
    </citation>
    <scope>NUCLEOTIDE SEQUENCE [LARGE SCALE GENOMIC DNA]</scope>
    <source>
        <strain evidence="2 3">HSL3-1</strain>
    </source>
</reference>
<keyword evidence="1" id="KW-0472">Membrane</keyword>
<gene>
    <name evidence="2" type="ORF">WCY31_12775</name>
</gene>